<name>D6U7T5_KTERA</name>
<comment type="caution">
    <text evidence="1">The sequence shown here is derived from an EMBL/GenBank/DDBJ whole genome shotgun (WGS) entry which is preliminary data.</text>
</comment>
<sequence>MNTEAGVRVSFWGDADAASAAGLPRPDMAGAGFELAL</sequence>
<evidence type="ECO:0000313" key="2">
    <source>
        <dbReference type="Proteomes" id="UP000004508"/>
    </source>
</evidence>
<proteinExistence type="predicted"/>
<gene>
    <name evidence="1" type="ORF">Krac_0475</name>
</gene>
<accession>D6U7T5</accession>
<reference evidence="1 2" key="1">
    <citation type="journal article" date="2011" name="Stand. Genomic Sci.">
        <title>Non-contiguous finished genome sequence and contextual data of the filamentous soil bacterium Ktedonobacter racemifer type strain (SOSP1-21).</title>
        <authorList>
            <person name="Chang Y.J."/>
            <person name="Land M."/>
            <person name="Hauser L."/>
            <person name="Chertkov O."/>
            <person name="Del Rio T.G."/>
            <person name="Nolan M."/>
            <person name="Copeland A."/>
            <person name="Tice H."/>
            <person name="Cheng J.F."/>
            <person name="Lucas S."/>
            <person name="Han C."/>
            <person name="Goodwin L."/>
            <person name="Pitluck S."/>
            <person name="Ivanova N."/>
            <person name="Ovchinikova G."/>
            <person name="Pati A."/>
            <person name="Chen A."/>
            <person name="Palaniappan K."/>
            <person name="Mavromatis K."/>
            <person name="Liolios K."/>
            <person name="Brettin T."/>
            <person name="Fiebig A."/>
            <person name="Rohde M."/>
            <person name="Abt B."/>
            <person name="Goker M."/>
            <person name="Detter J.C."/>
            <person name="Woyke T."/>
            <person name="Bristow J."/>
            <person name="Eisen J.A."/>
            <person name="Markowitz V."/>
            <person name="Hugenholtz P."/>
            <person name="Kyrpides N.C."/>
            <person name="Klenk H.P."/>
            <person name="Lapidus A."/>
        </authorList>
    </citation>
    <scope>NUCLEOTIDE SEQUENCE [LARGE SCALE GENOMIC DNA]</scope>
    <source>
        <strain evidence="2">DSM 44963</strain>
    </source>
</reference>
<protein>
    <submittedName>
        <fullName evidence="1">Uncharacterized protein</fullName>
    </submittedName>
</protein>
<dbReference type="EMBL" id="ADVG01000005">
    <property type="protein sequence ID" value="EFH79946.1"/>
    <property type="molecule type" value="Genomic_DNA"/>
</dbReference>
<evidence type="ECO:0000313" key="1">
    <source>
        <dbReference type="EMBL" id="EFH79946.1"/>
    </source>
</evidence>
<keyword evidence="2" id="KW-1185">Reference proteome</keyword>
<dbReference type="STRING" id="485913.Krac_0475"/>
<dbReference type="Proteomes" id="UP000004508">
    <property type="component" value="Unassembled WGS sequence"/>
</dbReference>
<organism evidence="1 2">
    <name type="scientific">Ktedonobacter racemifer DSM 44963</name>
    <dbReference type="NCBI Taxonomy" id="485913"/>
    <lineage>
        <taxon>Bacteria</taxon>
        <taxon>Bacillati</taxon>
        <taxon>Chloroflexota</taxon>
        <taxon>Ktedonobacteria</taxon>
        <taxon>Ktedonobacterales</taxon>
        <taxon>Ktedonobacteraceae</taxon>
        <taxon>Ktedonobacter</taxon>
    </lineage>
</organism>
<dbReference type="AlphaFoldDB" id="D6U7T5"/>
<dbReference type="InParanoid" id="D6U7T5"/>